<comment type="catalytic activity">
    <reaction evidence="8 9">
        <text>D-gluconate + ATP = 6-phospho-D-gluconate + ADP + H(+)</text>
        <dbReference type="Rhea" id="RHEA:19433"/>
        <dbReference type="ChEBI" id="CHEBI:15378"/>
        <dbReference type="ChEBI" id="CHEBI:18391"/>
        <dbReference type="ChEBI" id="CHEBI:30616"/>
        <dbReference type="ChEBI" id="CHEBI:58759"/>
        <dbReference type="ChEBI" id="CHEBI:456216"/>
        <dbReference type="EC" id="2.7.1.12"/>
    </reaction>
</comment>
<evidence type="ECO:0000313" key="10">
    <source>
        <dbReference type="EMBL" id="KIW05428.1"/>
    </source>
</evidence>
<evidence type="ECO:0000256" key="2">
    <source>
        <dbReference type="ARBA" id="ARBA00008420"/>
    </source>
</evidence>
<dbReference type="CDD" id="cd02021">
    <property type="entry name" value="GntK"/>
    <property type="match status" value="1"/>
</dbReference>
<dbReference type="GeneID" id="27311911"/>
<evidence type="ECO:0000256" key="5">
    <source>
        <dbReference type="ARBA" id="ARBA00022741"/>
    </source>
</evidence>
<dbReference type="InterPro" id="IPR006001">
    <property type="entry name" value="Therm_gnt_kin"/>
</dbReference>
<evidence type="ECO:0000256" key="1">
    <source>
        <dbReference type="ARBA" id="ARBA00004875"/>
    </source>
</evidence>
<dbReference type="Proteomes" id="UP000053259">
    <property type="component" value="Unassembled WGS sequence"/>
</dbReference>
<dbReference type="GO" id="GO:0046316">
    <property type="term" value="F:gluconokinase activity"/>
    <property type="evidence" value="ECO:0007669"/>
    <property type="project" value="UniProtKB-EC"/>
</dbReference>
<proteinExistence type="inferred from homology"/>
<dbReference type="UniPathway" id="UPA00792"/>
<protein>
    <recommendedName>
        <fullName evidence="3 9">Gluconokinase</fullName>
        <ecNumber evidence="3 9">2.7.1.12</ecNumber>
    </recommendedName>
</protein>
<dbReference type="AlphaFoldDB" id="A0A0D2AEL5"/>
<evidence type="ECO:0000256" key="3">
    <source>
        <dbReference type="ARBA" id="ARBA00012054"/>
    </source>
</evidence>
<dbReference type="PANTHER" id="PTHR43442:SF3">
    <property type="entry name" value="GLUCONOKINASE-RELATED"/>
    <property type="match status" value="1"/>
</dbReference>
<dbReference type="Pfam" id="PF13671">
    <property type="entry name" value="AAA_33"/>
    <property type="match status" value="1"/>
</dbReference>
<evidence type="ECO:0000256" key="7">
    <source>
        <dbReference type="ARBA" id="ARBA00022840"/>
    </source>
</evidence>
<sequence>MIRTSRRRMLTYEQVPPSTLLLPETAARDKAKNIFVICGPAGCGKTTIAKALFQEYGFPFVESDDYHSKANNEKLILGLPLCDTDKWDWLIAVREAALEKLAIECSTVIVDCSTLKRKYRDVLRVAGVDNKHVQVHFVLLNAAEQILRDRIATRKGHYITAGVVRRQVDELEMPSPNEHDVYILDGNGTIEQVKSRAILLVRQLMKDEK</sequence>
<dbReference type="PANTHER" id="PTHR43442">
    <property type="entry name" value="GLUCONOKINASE-RELATED"/>
    <property type="match status" value="1"/>
</dbReference>
<dbReference type="GO" id="GO:0005524">
    <property type="term" value="F:ATP binding"/>
    <property type="evidence" value="ECO:0007669"/>
    <property type="project" value="UniProtKB-KW"/>
</dbReference>
<evidence type="ECO:0000256" key="8">
    <source>
        <dbReference type="ARBA" id="ARBA00048090"/>
    </source>
</evidence>
<comment type="pathway">
    <text evidence="1 9">Carbohydrate acid metabolism; D-gluconate degradation.</text>
</comment>
<keyword evidence="4 9" id="KW-0808">Transferase</keyword>
<dbReference type="VEuPathDB" id="FungiDB:PV09_03938"/>
<dbReference type="FunCoup" id="A0A0D2AEL5">
    <property type="interactions" value="1056"/>
</dbReference>
<evidence type="ECO:0000256" key="9">
    <source>
        <dbReference type="RuleBase" id="RU363066"/>
    </source>
</evidence>
<dbReference type="STRING" id="253628.A0A0D2AEL5"/>
<keyword evidence="7 9" id="KW-0067">ATP-binding</keyword>
<dbReference type="EC" id="2.7.1.12" evidence="3 9"/>
<dbReference type="NCBIfam" id="TIGR01313">
    <property type="entry name" value="therm_gnt_kin"/>
    <property type="match status" value="1"/>
</dbReference>
<dbReference type="GO" id="GO:0005737">
    <property type="term" value="C:cytoplasm"/>
    <property type="evidence" value="ECO:0007669"/>
    <property type="project" value="TreeGrafter"/>
</dbReference>
<reference evidence="10 11" key="1">
    <citation type="submission" date="2015-01" db="EMBL/GenBank/DDBJ databases">
        <title>The Genome Sequence of Ochroconis gallopava CBS43764.</title>
        <authorList>
            <consortium name="The Broad Institute Genomics Platform"/>
            <person name="Cuomo C."/>
            <person name="de Hoog S."/>
            <person name="Gorbushina A."/>
            <person name="Stielow B."/>
            <person name="Teixiera M."/>
            <person name="Abouelleil A."/>
            <person name="Chapman S.B."/>
            <person name="Priest M."/>
            <person name="Young S.K."/>
            <person name="Wortman J."/>
            <person name="Nusbaum C."/>
            <person name="Birren B."/>
        </authorList>
    </citation>
    <scope>NUCLEOTIDE SEQUENCE [LARGE SCALE GENOMIC DNA]</scope>
    <source>
        <strain evidence="10 11">CBS 43764</strain>
    </source>
</reference>
<keyword evidence="6 9" id="KW-0418">Kinase</keyword>
<evidence type="ECO:0000313" key="11">
    <source>
        <dbReference type="Proteomes" id="UP000053259"/>
    </source>
</evidence>
<dbReference type="GO" id="GO:0005975">
    <property type="term" value="P:carbohydrate metabolic process"/>
    <property type="evidence" value="ECO:0007669"/>
    <property type="project" value="InterPro"/>
</dbReference>
<name>A0A0D2AEL5_9PEZI</name>
<gene>
    <name evidence="10" type="ORF">PV09_03938</name>
</gene>
<keyword evidence="5 9" id="KW-0547">Nucleotide-binding</keyword>
<dbReference type="InterPro" id="IPR027417">
    <property type="entry name" value="P-loop_NTPase"/>
</dbReference>
<comment type="similarity">
    <text evidence="2 9">Belongs to the gluconokinase GntK/GntV family.</text>
</comment>
<keyword evidence="11" id="KW-1185">Reference proteome</keyword>
<dbReference type="Gene3D" id="3.40.50.300">
    <property type="entry name" value="P-loop containing nucleotide triphosphate hydrolases"/>
    <property type="match status" value="1"/>
</dbReference>
<dbReference type="HOGENOM" id="CLU_077168_0_1_1"/>
<organism evidence="10 11">
    <name type="scientific">Verruconis gallopava</name>
    <dbReference type="NCBI Taxonomy" id="253628"/>
    <lineage>
        <taxon>Eukaryota</taxon>
        <taxon>Fungi</taxon>
        <taxon>Dikarya</taxon>
        <taxon>Ascomycota</taxon>
        <taxon>Pezizomycotina</taxon>
        <taxon>Dothideomycetes</taxon>
        <taxon>Pleosporomycetidae</taxon>
        <taxon>Venturiales</taxon>
        <taxon>Sympoventuriaceae</taxon>
        <taxon>Verruconis</taxon>
    </lineage>
</organism>
<dbReference type="InParanoid" id="A0A0D2AEL5"/>
<dbReference type="OrthoDB" id="275177at2759"/>
<evidence type="ECO:0000256" key="4">
    <source>
        <dbReference type="ARBA" id="ARBA00022679"/>
    </source>
</evidence>
<dbReference type="SUPFAM" id="SSF52540">
    <property type="entry name" value="P-loop containing nucleoside triphosphate hydrolases"/>
    <property type="match status" value="1"/>
</dbReference>
<accession>A0A0D2AEL5</accession>
<dbReference type="RefSeq" id="XP_016215297.1">
    <property type="nucleotide sequence ID" value="XM_016357208.1"/>
</dbReference>
<evidence type="ECO:0000256" key="6">
    <source>
        <dbReference type="ARBA" id="ARBA00022777"/>
    </source>
</evidence>
<dbReference type="EMBL" id="KN847538">
    <property type="protein sequence ID" value="KIW05428.1"/>
    <property type="molecule type" value="Genomic_DNA"/>
</dbReference>